<protein>
    <submittedName>
        <fullName evidence="4">Class II aldolase/adducin family protein</fullName>
    </submittedName>
</protein>
<name>A0A848CC58_9BACT</name>
<proteinExistence type="predicted"/>
<dbReference type="RefSeq" id="WP_168934702.1">
    <property type="nucleotide sequence ID" value="NZ_JABAFY010000003.1"/>
</dbReference>
<dbReference type="EMBL" id="JABAFY010000003">
    <property type="protein sequence ID" value="NME51234.1"/>
    <property type="molecule type" value="Genomic_DNA"/>
</dbReference>
<dbReference type="InterPro" id="IPR001303">
    <property type="entry name" value="Aldolase_II/adducin_N"/>
</dbReference>
<dbReference type="InterPro" id="IPR036409">
    <property type="entry name" value="Aldolase_II/adducin_N_sf"/>
</dbReference>
<dbReference type="SUPFAM" id="SSF53639">
    <property type="entry name" value="AraD/HMP-PK domain-like"/>
    <property type="match status" value="1"/>
</dbReference>
<dbReference type="PANTHER" id="PTHR22789">
    <property type="entry name" value="FUCULOSE PHOSPHATE ALDOLASE"/>
    <property type="match status" value="1"/>
</dbReference>
<dbReference type="Pfam" id="PF00596">
    <property type="entry name" value="Aldolase_II"/>
    <property type="match status" value="1"/>
</dbReference>
<keyword evidence="2" id="KW-0456">Lyase</keyword>
<dbReference type="GO" id="GO:0046872">
    <property type="term" value="F:metal ion binding"/>
    <property type="evidence" value="ECO:0007669"/>
    <property type="project" value="UniProtKB-KW"/>
</dbReference>
<dbReference type="GO" id="GO:0019323">
    <property type="term" value="P:pentose catabolic process"/>
    <property type="evidence" value="ECO:0007669"/>
    <property type="project" value="TreeGrafter"/>
</dbReference>
<dbReference type="Gene3D" id="3.40.225.10">
    <property type="entry name" value="Class II aldolase/adducin N-terminal domain"/>
    <property type="match status" value="1"/>
</dbReference>
<organism evidence="4 5">
    <name type="scientific">Desulfovibrio piger</name>
    <dbReference type="NCBI Taxonomy" id="901"/>
    <lineage>
        <taxon>Bacteria</taxon>
        <taxon>Pseudomonadati</taxon>
        <taxon>Thermodesulfobacteriota</taxon>
        <taxon>Desulfovibrionia</taxon>
        <taxon>Desulfovibrionales</taxon>
        <taxon>Desulfovibrionaceae</taxon>
        <taxon>Desulfovibrio</taxon>
    </lineage>
</organism>
<evidence type="ECO:0000313" key="4">
    <source>
        <dbReference type="EMBL" id="NME51234.1"/>
    </source>
</evidence>
<evidence type="ECO:0000256" key="1">
    <source>
        <dbReference type="ARBA" id="ARBA00022723"/>
    </source>
</evidence>
<dbReference type="SMART" id="SM01007">
    <property type="entry name" value="Aldolase_II"/>
    <property type="match status" value="1"/>
</dbReference>
<dbReference type="InterPro" id="IPR050197">
    <property type="entry name" value="Aldolase_class_II_sugar_metab"/>
</dbReference>
<gene>
    <name evidence="4" type="ORF">HF854_01550</name>
</gene>
<dbReference type="AlphaFoldDB" id="A0A848CC58"/>
<feature type="domain" description="Class II aldolase/adducin N-terminal" evidence="3">
    <location>
        <begin position="25"/>
        <end position="211"/>
    </location>
</feature>
<evidence type="ECO:0000313" key="5">
    <source>
        <dbReference type="Proteomes" id="UP000522333"/>
    </source>
</evidence>
<dbReference type="GO" id="GO:0016832">
    <property type="term" value="F:aldehyde-lyase activity"/>
    <property type="evidence" value="ECO:0007669"/>
    <property type="project" value="TreeGrafter"/>
</dbReference>
<dbReference type="PANTHER" id="PTHR22789:SF0">
    <property type="entry name" value="3-OXO-TETRONATE 4-PHOSPHATE DECARBOXYLASE-RELATED"/>
    <property type="match status" value="1"/>
</dbReference>
<comment type="caution">
    <text evidence="4">The sequence shown here is derived from an EMBL/GenBank/DDBJ whole genome shotgun (WGS) entry which is preliminary data.</text>
</comment>
<evidence type="ECO:0000259" key="3">
    <source>
        <dbReference type="SMART" id="SM01007"/>
    </source>
</evidence>
<dbReference type="GO" id="GO:0005829">
    <property type="term" value="C:cytosol"/>
    <property type="evidence" value="ECO:0007669"/>
    <property type="project" value="TreeGrafter"/>
</dbReference>
<sequence>MPFPCFHQRQGRDIALAALPSSIVRELAEVCREAWHGGMLAGCNGNASCRWQSPEGERIVITRSGAAKGRLTLRDLCVLDARSGATLYGGPSSSEGLMHLEVYAARPRCGAILHTHPRQLLALALKLECQPGWQERFLKLPVFESGVWRARLGYAPAFEPGTRELAEAVGQAARDFEAVWMTRHGLCASAPCLGQALTLSEELEHLAAIQLLAGSC</sequence>
<keyword evidence="1" id="KW-0479">Metal-binding</keyword>
<dbReference type="Proteomes" id="UP000522333">
    <property type="component" value="Unassembled WGS sequence"/>
</dbReference>
<evidence type="ECO:0000256" key="2">
    <source>
        <dbReference type="ARBA" id="ARBA00023239"/>
    </source>
</evidence>
<reference evidence="4 5" key="1">
    <citation type="submission" date="2020-04" db="EMBL/GenBank/DDBJ databases">
        <authorList>
            <person name="Hitch T.C.A."/>
            <person name="Wylensek D."/>
            <person name="Clavel T."/>
        </authorList>
    </citation>
    <scope>NUCLEOTIDE SEQUENCE [LARGE SCALE GENOMIC DNA]</scope>
    <source>
        <strain evidence="4 5">PG-251-APC-1</strain>
    </source>
</reference>
<accession>A0A848CC58</accession>